<dbReference type="EC" id="2.7.13.3" evidence="2"/>
<dbReference type="PANTHER" id="PTHR45339">
    <property type="entry name" value="HYBRID SIGNAL TRANSDUCTION HISTIDINE KINASE J"/>
    <property type="match status" value="1"/>
</dbReference>
<dbReference type="InterPro" id="IPR001789">
    <property type="entry name" value="Sig_transdc_resp-reg_receiver"/>
</dbReference>
<sequence>MNYLIRILVEMVKMPTHSMALRFIILSSFWLALSSAHADWGTTVTADDRNINLGPKLEWIEDSTNEITFGQVRQLPKSSFTNGSQYTFNKGYTSSGYWLRFRLNFPKELINSPWLLEIPFPLLDYVALYSPDKNNDYSVIYTGDRSPFSQRDLDTTDFVFRLKPEQKSNVYYLHVKTKDSLQVPLHLWSIDHFPKHNSYVSGMQGIYFGIMIVMILYNLFIYLSIRERSYLYYISYITTFTLFQASIQGYAFEHLWPNQTNWANISIPFLGVLSLFFASLFARCILQTHLLIPRFDKGLILTATALFFTLPLVLFAHYDIGIIAALICTFVFFNLVLVIACLAAIKGNRTAKVFVIAWGIFLISGVISMLGAVNILPIEYASQVALQVGSAIEVILLSMALADRINLIEKEKVEIESKSREILLQANVQLENSNRLKDEFIATISHEIRTPMNGVLGSAQLLLDTNPDENQSLYIDTINRSGQTLLEILNNILDYSKIEADKLELEPVEFNLEEMINECADFFSVPASQNNIKLFVRIHRNTPKRIISDPVRFKQILLNLISNAFKFTSRGQVVINVQLAENSNDQLYIEVEDSGCGLTYDQQNMLFQPFVQVDASSSREKGGTGLGLAISKKLTRLMQGNIGVHSLPGKGATFWFTAAIKVTEKEDNNRFICDKSVCLLLSSHYQETLIKEQLQDWEIKIASRHMLKYDTEINVISDNANLPELLDLGVPAQNIIIISDNPHKFDDAVHVVMSPITPQKLRHALRSCNSLLLKSSILDKQRKEEKKTPDFSHLRVLAVDDNAVNRMIIKKMLSKYKVEADIAVGGLDSMELIREQKKRYDLILMDIEMPVKDGYQTTDDIRKYECEQNLEPCKIVAVSAHSMKESRGKALISGMDDFLSKPIDQNILIDILTITHARSSTPK</sequence>
<dbReference type="Gene3D" id="1.10.287.130">
    <property type="match status" value="1"/>
</dbReference>
<protein>
    <recommendedName>
        <fullName evidence="2">histidine kinase</fullName>
        <ecNumber evidence="2">2.7.13.3</ecNumber>
    </recommendedName>
</protein>
<dbReference type="PANTHER" id="PTHR45339:SF1">
    <property type="entry name" value="HYBRID SIGNAL TRANSDUCTION HISTIDINE KINASE J"/>
    <property type="match status" value="1"/>
</dbReference>
<dbReference type="SUPFAM" id="SSF55874">
    <property type="entry name" value="ATPase domain of HSP90 chaperone/DNA topoisomerase II/histidine kinase"/>
    <property type="match status" value="1"/>
</dbReference>
<evidence type="ECO:0000259" key="8">
    <source>
        <dbReference type="PROSITE" id="PS50109"/>
    </source>
</evidence>
<dbReference type="AlphaFoldDB" id="R4YU95"/>
<feature type="domain" description="Histidine kinase" evidence="8">
    <location>
        <begin position="443"/>
        <end position="662"/>
    </location>
</feature>
<proteinExistence type="predicted"/>
<dbReference type="FunFam" id="3.30.565.10:FF:000010">
    <property type="entry name" value="Sensor histidine kinase RcsC"/>
    <property type="match status" value="1"/>
</dbReference>
<feature type="chain" id="PRO_5004383528" description="histidine kinase" evidence="7">
    <location>
        <begin position="39"/>
        <end position="923"/>
    </location>
</feature>
<dbReference type="PATRIC" id="fig|698738.3.peg.2353"/>
<dbReference type="Pfam" id="PF07696">
    <property type="entry name" value="7TMR-DISMED2"/>
    <property type="match status" value="1"/>
</dbReference>
<feature type="modified residue" description="4-aspartylphosphate" evidence="5">
    <location>
        <position position="846"/>
    </location>
</feature>
<dbReference type="Proteomes" id="UP000032749">
    <property type="component" value="Chromosome"/>
</dbReference>
<dbReference type="InterPro" id="IPR003594">
    <property type="entry name" value="HATPase_dom"/>
</dbReference>
<dbReference type="CDD" id="cd16922">
    <property type="entry name" value="HATPase_EvgS-ArcB-TorS-like"/>
    <property type="match status" value="1"/>
</dbReference>
<dbReference type="PRINTS" id="PR00344">
    <property type="entry name" value="BCTRLSENSOR"/>
</dbReference>
<dbReference type="InterPro" id="IPR004358">
    <property type="entry name" value="Sig_transdc_His_kin-like_C"/>
</dbReference>
<gene>
    <name evidence="10" type="ORF">OLEAN_C22730</name>
</gene>
<dbReference type="SMART" id="SM00387">
    <property type="entry name" value="HATPase_c"/>
    <property type="match status" value="1"/>
</dbReference>
<dbReference type="InterPro" id="IPR005467">
    <property type="entry name" value="His_kinase_dom"/>
</dbReference>
<evidence type="ECO:0000256" key="2">
    <source>
        <dbReference type="ARBA" id="ARBA00012438"/>
    </source>
</evidence>
<evidence type="ECO:0000259" key="9">
    <source>
        <dbReference type="PROSITE" id="PS50110"/>
    </source>
</evidence>
<feature type="domain" description="Response regulatory" evidence="9">
    <location>
        <begin position="795"/>
        <end position="916"/>
    </location>
</feature>
<keyword evidence="3 5" id="KW-0597">Phosphoprotein</keyword>
<evidence type="ECO:0000313" key="10">
    <source>
        <dbReference type="EMBL" id="CCK76449.1"/>
    </source>
</evidence>
<dbReference type="SMART" id="SM00448">
    <property type="entry name" value="REC"/>
    <property type="match status" value="1"/>
</dbReference>
<evidence type="ECO:0000313" key="11">
    <source>
        <dbReference type="Proteomes" id="UP000032749"/>
    </source>
</evidence>
<feature type="transmembrane region" description="Helical" evidence="6">
    <location>
        <begin position="205"/>
        <end position="223"/>
    </location>
</feature>
<keyword evidence="7" id="KW-0732">Signal</keyword>
<dbReference type="SMART" id="SM00388">
    <property type="entry name" value="HisKA"/>
    <property type="match status" value="1"/>
</dbReference>
<evidence type="ECO:0000256" key="1">
    <source>
        <dbReference type="ARBA" id="ARBA00000085"/>
    </source>
</evidence>
<dbReference type="Pfam" id="PF07695">
    <property type="entry name" value="7TMR-DISM_7TM"/>
    <property type="match status" value="1"/>
</dbReference>
<dbReference type="CDD" id="cd00082">
    <property type="entry name" value="HisKA"/>
    <property type="match status" value="1"/>
</dbReference>
<dbReference type="Pfam" id="PF00072">
    <property type="entry name" value="Response_reg"/>
    <property type="match status" value="1"/>
</dbReference>
<dbReference type="Pfam" id="PF02518">
    <property type="entry name" value="HATPase_c"/>
    <property type="match status" value="1"/>
</dbReference>
<keyword evidence="6" id="KW-0472">Membrane</keyword>
<dbReference type="InterPro" id="IPR011622">
    <property type="entry name" value="7TMR_DISM_rcpt_extracell_dom2"/>
</dbReference>
<dbReference type="Gene3D" id="3.30.565.10">
    <property type="entry name" value="Histidine kinase-like ATPase, C-terminal domain"/>
    <property type="match status" value="1"/>
</dbReference>
<dbReference type="KEGG" id="oai:OLEAN_C22730"/>
<keyword evidence="10" id="KW-0808">Transferase</keyword>
<dbReference type="EMBL" id="FO203512">
    <property type="protein sequence ID" value="CCK76449.1"/>
    <property type="molecule type" value="Genomic_DNA"/>
</dbReference>
<keyword evidence="4" id="KW-0902">Two-component regulatory system</keyword>
<evidence type="ECO:0000256" key="6">
    <source>
        <dbReference type="SAM" id="Phobius"/>
    </source>
</evidence>
<feature type="transmembrane region" description="Helical" evidence="6">
    <location>
        <begin position="322"/>
        <end position="343"/>
    </location>
</feature>
<feature type="transmembrane region" description="Helical" evidence="6">
    <location>
        <begin position="267"/>
        <end position="286"/>
    </location>
</feature>
<dbReference type="InterPro" id="IPR011006">
    <property type="entry name" value="CheY-like_superfamily"/>
</dbReference>
<dbReference type="SUPFAM" id="SSF52172">
    <property type="entry name" value="CheY-like"/>
    <property type="match status" value="1"/>
</dbReference>
<evidence type="ECO:0000256" key="5">
    <source>
        <dbReference type="PROSITE-ProRule" id="PRU00169"/>
    </source>
</evidence>
<dbReference type="STRING" id="698738.OLEAN_C22730"/>
<evidence type="ECO:0000256" key="4">
    <source>
        <dbReference type="ARBA" id="ARBA00023012"/>
    </source>
</evidence>
<feature type="transmembrane region" description="Helical" evidence="6">
    <location>
        <begin position="230"/>
        <end position="247"/>
    </location>
</feature>
<dbReference type="CDD" id="cd17546">
    <property type="entry name" value="REC_hyHK_CKI1_RcsC-like"/>
    <property type="match status" value="1"/>
</dbReference>
<dbReference type="InterPro" id="IPR036097">
    <property type="entry name" value="HisK_dim/P_sf"/>
</dbReference>
<dbReference type="InterPro" id="IPR036890">
    <property type="entry name" value="HATPase_C_sf"/>
</dbReference>
<dbReference type="PROSITE" id="PS50109">
    <property type="entry name" value="HIS_KIN"/>
    <property type="match status" value="1"/>
</dbReference>
<dbReference type="InterPro" id="IPR011623">
    <property type="entry name" value="7TMR_DISM_rcpt_extracell_dom1"/>
</dbReference>
<accession>R4YU95</accession>
<comment type="catalytic activity">
    <reaction evidence="1">
        <text>ATP + protein L-histidine = ADP + protein N-phospho-L-histidine.</text>
        <dbReference type="EC" id="2.7.13.3"/>
    </reaction>
</comment>
<feature type="transmembrane region" description="Helical" evidence="6">
    <location>
        <begin position="298"/>
        <end position="316"/>
    </location>
</feature>
<dbReference type="Pfam" id="PF00512">
    <property type="entry name" value="HisKA"/>
    <property type="match status" value="1"/>
</dbReference>
<dbReference type="HOGENOM" id="CLU_000445_105_2_6"/>
<reference evidence="10 11" key="1">
    <citation type="journal article" date="2013" name="Nat. Commun.">
        <title>Genome sequence and functional genomic analysis of the oil-degrading bacterium Oleispira antarctica.</title>
        <authorList>
            <person name="Kube M."/>
            <person name="Chernikova T.N."/>
            <person name="Al-Ramahi Y."/>
            <person name="Beloqui A."/>
            <person name="Lopez-Cortez N."/>
            <person name="Guazzaroni M.E."/>
            <person name="Heipieper H.J."/>
            <person name="Klages S."/>
            <person name="Kotsyurbenko O.R."/>
            <person name="Langer I."/>
            <person name="Nechitaylo T.Y."/>
            <person name="Lunsdorf H."/>
            <person name="Fernandez M."/>
            <person name="Juarez S."/>
            <person name="Ciordia S."/>
            <person name="Singer A."/>
            <person name="Kagan O."/>
            <person name="Egorova O."/>
            <person name="Petit P.A."/>
            <person name="Stogios P."/>
            <person name="Kim Y."/>
            <person name="Tchigvintsev A."/>
            <person name="Flick R."/>
            <person name="Denaro R."/>
            <person name="Genovese M."/>
            <person name="Albar J.P."/>
            <person name="Reva O.N."/>
            <person name="Martinez-Gomariz M."/>
            <person name="Tran H."/>
            <person name="Ferrer M."/>
            <person name="Savchenko A."/>
            <person name="Yakunin A.F."/>
            <person name="Yakimov M.M."/>
            <person name="Golyshina O.V."/>
            <person name="Reinhardt R."/>
            <person name="Golyshin P.N."/>
        </authorList>
    </citation>
    <scope>NUCLEOTIDE SEQUENCE [LARGE SCALE GENOMIC DNA]</scope>
</reference>
<organism evidence="10 11">
    <name type="scientific">Oleispira antarctica RB-8</name>
    <dbReference type="NCBI Taxonomy" id="698738"/>
    <lineage>
        <taxon>Bacteria</taxon>
        <taxon>Pseudomonadati</taxon>
        <taxon>Pseudomonadota</taxon>
        <taxon>Gammaproteobacteria</taxon>
        <taxon>Oceanospirillales</taxon>
        <taxon>Oceanospirillaceae</taxon>
        <taxon>Oleispira</taxon>
    </lineage>
</organism>
<keyword evidence="11" id="KW-1185">Reference proteome</keyword>
<dbReference type="InterPro" id="IPR003661">
    <property type="entry name" value="HisK_dim/P_dom"/>
</dbReference>
<name>R4YU95_OLEAN</name>
<keyword evidence="6" id="KW-0812">Transmembrane</keyword>
<dbReference type="PROSITE" id="PS50110">
    <property type="entry name" value="RESPONSE_REGULATORY"/>
    <property type="match status" value="1"/>
</dbReference>
<evidence type="ECO:0000256" key="7">
    <source>
        <dbReference type="SAM" id="SignalP"/>
    </source>
</evidence>
<evidence type="ECO:0000256" key="3">
    <source>
        <dbReference type="ARBA" id="ARBA00022553"/>
    </source>
</evidence>
<dbReference type="GO" id="GO:0000155">
    <property type="term" value="F:phosphorelay sensor kinase activity"/>
    <property type="evidence" value="ECO:0007669"/>
    <property type="project" value="InterPro"/>
</dbReference>
<keyword evidence="6" id="KW-1133">Transmembrane helix</keyword>
<feature type="transmembrane region" description="Helical" evidence="6">
    <location>
        <begin position="355"/>
        <end position="378"/>
    </location>
</feature>
<feature type="signal peptide" evidence="7">
    <location>
        <begin position="1"/>
        <end position="38"/>
    </location>
</feature>
<dbReference type="Gene3D" id="3.40.50.2300">
    <property type="match status" value="1"/>
</dbReference>
<dbReference type="Gene3D" id="2.60.40.2380">
    <property type="match status" value="1"/>
</dbReference>
<dbReference type="SUPFAM" id="SSF47384">
    <property type="entry name" value="Homodimeric domain of signal transducing histidine kinase"/>
    <property type="match status" value="1"/>
</dbReference>